<dbReference type="Proteomes" id="UP000821865">
    <property type="component" value="Chromosome 11"/>
</dbReference>
<sequence>MLSVPKETSRLQAWRDAIQREDRVQLRPGDYLCEKHFDPMYVSKTWTAVHNGIVLASTTRRASLARDAVPTRCPATSHSTFKELCSVTTDACEALPKERAIGRKHERKGRNRKPNVVNHELLELETDVPIVDGQNRNSAANTEQTPADGKRKSKPEGS</sequence>
<proteinExistence type="predicted"/>
<organism evidence="1 2">
    <name type="scientific">Dermacentor silvarum</name>
    <name type="common">Tick</name>
    <dbReference type="NCBI Taxonomy" id="543639"/>
    <lineage>
        <taxon>Eukaryota</taxon>
        <taxon>Metazoa</taxon>
        <taxon>Ecdysozoa</taxon>
        <taxon>Arthropoda</taxon>
        <taxon>Chelicerata</taxon>
        <taxon>Arachnida</taxon>
        <taxon>Acari</taxon>
        <taxon>Parasitiformes</taxon>
        <taxon>Ixodida</taxon>
        <taxon>Ixodoidea</taxon>
        <taxon>Ixodidae</taxon>
        <taxon>Rhipicephalinae</taxon>
        <taxon>Dermacentor</taxon>
    </lineage>
</organism>
<keyword evidence="2" id="KW-1185">Reference proteome</keyword>
<comment type="caution">
    <text evidence="1">The sequence shown here is derived from an EMBL/GenBank/DDBJ whole genome shotgun (WGS) entry which is preliminary data.</text>
</comment>
<name>A0ACB8DIE2_DERSI</name>
<dbReference type="EMBL" id="CM023480">
    <property type="protein sequence ID" value="KAH7970349.1"/>
    <property type="molecule type" value="Genomic_DNA"/>
</dbReference>
<gene>
    <name evidence="1" type="ORF">HPB49_004409</name>
</gene>
<evidence type="ECO:0000313" key="2">
    <source>
        <dbReference type="Proteomes" id="UP000821865"/>
    </source>
</evidence>
<accession>A0ACB8DIE2</accession>
<protein>
    <submittedName>
        <fullName evidence="1">Uncharacterized protein</fullName>
    </submittedName>
</protein>
<evidence type="ECO:0000313" key="1">
    <source>
        <dbReference type="EMBL" id="KAH7970349.1"/>
    </source>
</evidence>
<reference evidence="1" key="1">
    <citation type="submission" date="2020-05" db="EMBL/GenBank/DDBJ databases">
        <title>Large-scale comparative analyses of tick genomes elucidate their genetic diversity and vector capacities.</title>
        <authorList>
            <person name="Jia N."/>
            <person name="Wang J."/>
            <person name="Shi W."/>
            <person name="Du L."/>
            <person name="Sun Y."/>
            <person name="Zhan W."/>
            <person name="Jiang J."/>
            <person name="Wang Q."/>
            <person name="Zhang B."/>
            <person name="Ji P."/>
            <person name="Sakyi L.B."/>
            <person name="Cui X."/>
            <person name="Yuan T."/>
            <person name="Jiang B."/>
            <person name="Yang W."/>
            <person name="Lam T.T.-Y."/>
            <person name="Chang Q."/>
            <person name="Ding S."/>
            <person name="Wang X."/>
            <person name="Zhu J."/>
            <person name="Ruan X."/>
            <person name="Zhao L."/>
            <person name="Wei J."/>
            <person name="Que T."/>
            <person name="Du C."/>
            <person name="Cheng J."/>
            <person name="Dai P."/>
            <person name="Han X."/>
            <person name="Huang E."/>
            <person name="Gao Y."/>
            <person name="Liu J."/>
            <person name="Shao H."/>
            <person name="Ye R."/>
            <person name="Li L."/>
            <person name="Wei W."/>
            <person name="Wang X."/>
            <person name="Wang C."/>
            <person name="Yang T."/>
            <person name="Huo Q."/>
            <person name="Li W."/>
            <person name="Guo W."/>
            <person name="Chen H."/>
            <person name="Zhou L."/>
            <person name="Ni X."/>
            <person name="Tian J."/>
            <person name="Zhou Y."/>
            <person name="Sheng Y."/>
            <person name="Liu T."/>
            <person name="Pan Y."/>
            <person name="Xia L."/>
            <person name="Li J."/>
            <person name="Zhao F."/>
            <person name="Cao W."/>
        </authorList>
    </citation>
    <scope>NUCLEOTIDE SEQUENCE</scope>
    <source>
        <strain evidence="1">Dsil-2018</strain>
    </source>
</reference>